<proteinExistence type="predicted"/>
<dbReference type="EMBL" id="CP009552">
    <property type="protein sequence ID" value="AIY90281.1"/>
    <property type="molecule type" value="Genomic_DNA"/>
</dbReference>
<dbReference type="HOGENOM" id="CLU_3322802_0_0_2"/>
<gene>
    <name evidence="1" type="ORF">GACE_2285</name>
</gene>
<evidence type="ECO:0000313" key="2">
    <source>
        <dbReference type="Proteomes" id="UP000030624"/>
    </source>
</evidence>
<accession>A0A0A7GH85</accession>
<dbReference type="Proteomes" id="UP000030624">
    <property type="component" value="Chromosome"/>
</dbReference>
<dbReference type="KEGG" id="gac:GACE_2285"/>
<organism evidence="1 2">
    <name type="scientific">Geoglobus acetivorans</name>
    <dbReference type="NCBI Taxonomy" id="565033"/>
    <lineage>
        <taxon>Archaea</taxon>
        <taxon>Methanobacteriati</taxon>
        <taxon>Methanobacteriota</taxon>
        <taxon>Archaeoglobi</taxon>
        <taxon>Archaeoglobales</taxon>
        <taxon>Archaeoglobaceae</taxon>
        <taxon>Geoglobus</taxon>
    </lineage>
</organism>
<reference evidence="1 2" key="1">
    <citation type="journal article" date="2015" name="Appl. Environ. Microbiol.">
        <title>The Geoglobus acetivorans genome: Fe(III) reduction, acetate utilization, autotrophic growth, and degradation of aromatic compounds in a hyperthermophilic archaeon.</title>
        <authorList>
            <person name="Mardanov A.V."/>
            <person name="Slododkina G.B."/>
            <person name="Slobodkin A.I."/>
            <person name="Beletsky A.V."/>
            <person name="Gavrilov S.N."/>
            <person name="Kublanov I.V."/>
            <person name="Bonch-Osmolovskaya E.A."/>
            <person name="Skryabin K.G."/>
            <person name="Ravin N.V."/>
        </authorList>
    </citation>
    <scope>NUCLEOTIDE SEQUENCE [LARGE SCALE GENOMIC DNA]</scope>
    <source>
        <strain evidence="1 2">SBH6</strain>
    </source>
</reference>
<protein>
    <submittedName>
        <fullName evidence="1">Uncharacterized protein</fullName>
    </submittedName>
</protein>
<dbReference type="AlphaFoldDB" id="A0A0A7GH85"/>
<name>A0A0A7GH85_GEOAI</name>
<evidence type="ECO:0000313" key="1">
    <source>
        <dbReference type="EMBL" id="AIY90281.1"/>
    </source>
</evidence>
<sequence>MSGFFSRVLILTTIISHGKLFIAGECDGLDGRRIYRRG</sequence>
<dbReference type="STRING" id="565033.GACE_2285"/>